<dbReference type="PANTHER" id="PTHR35986:SF1">
    <property type="entry name" value="OS10G0430800 PROTEIN"/>
    <property type="match status" value="1"/>
</dbReference>
<dbReference type="EMBL" id="SDAM02029495">
    <property type="protein sequence ID" value="KAH6757106.1"/>
    <property type="molecule type" value="Genomic_DNA"/>
</dbReference>
<protein>
    <submittedName>
        <fullName evidence="2">Uncharacterized protein</fullName>
    </submittedName>
</protein>
<feature type="region of interest" description="Disordered" evidence="1">
    <location>
        <begin position="188"/>
        <end position="247"/>
    </location>
</feature>
<feature type="compositionally biased region" description="Basic residues" evidence="1">
    <location>
        <begin position="222"/>
        <end position="239"/>
    </location>
</feature>
<proteinExistence type="predicted"/>
<evidence type="ECO:0000313" key="3">
    <source>
        <dbReference type="Proteomes" id="UP001190926"/>
    </source>
</evidence>
<dbReference type="Proteomes" id="UP001190926">
    <property type="component" value="Unassembled WGS sequence"/>
</dbReference>
<comment type="caution">
    <text evidence="2">The sequence shown here is derived from an EMBL/GenBank/DDBJ whole genome shotgun (WGS) entry which is preliminary data.</text>
</comment>
<gene>
    <name evidence="2" type="ORF">C2S53_002527</name>
</gene>
<sequence>MGALIVYLELLVRLEKLKEQLTPQEVHLMQARNSLANRDFVGGLCIGSLAAWLATKRLPRMPRTAISAGAGAFSGLLLLAKSHESTVDYLVSLQGTRIQAELAHIMLKKYQNDPWVRTRVYKYFYPEVVYGDASVDWPVYRWRYRNSFVDPVALQSTPNSEETETDSNENDVKKTSTETKQAYMNAGECDDDVESPFDLVLRHPESAEDGPQAQANNAPRSLPRRQSRREKRLRRRRRQHQQEESEF</sequence>
<organism evidence="2 3">
    <name type="scientific">Perilla frutescens var. hirtella</name>
    <name type="common">Perilla citriodora</name>
    <name type="synonym">Perilla setoyensis</name>
    <dbReference type="NCBI Taxonomy" id="608512"/>
    <lineage>
        <taxon>Eukaryota</taxon>
        <taxon>Viridiplantae</taxon>
        <taxon>Streptophyta</taxon>
        <taxon>Embryophyta</taxon>
        <taxon>Tracheophyta</taxon>
        <taxon>Spermatophyta</taxon>
        <taxon>Magnoliopsida</taxon>
        <taxon>eudicotyledons</taxon>
        <taxon>Gunneridae</taxon>
        <taxon>Pentapetalae</taxon>
        <taxon>asterids</taxon>
        <taxon>lamiids</taxon>
        <taxon>Lamiales</taxon>
        <taxon>Lamiaceae</taxon>
        <taxon>Nepetoideae</taxon>
        <taxon>Elsholtzieae</taxon>
        <taxon>Perilla</taxon>
    </lineage>
</organism>
<keyword evidence="3" id="KW-1185">Reference proteome</keyword>
<feature type="region of interest" description="Disordered" evidence="1">
    <location>
        <begin position="155"/>
        <end position="175"/>
    </location>
</feature>
<evidence type="ECO:0000256" key="1">
    <source>
        <dbReference type="SAM" id="MobiDB-lite"/>
    </source>
</evidence>
<dbReference type="PANTHER" id="PTHR35986">
    <property type="entry name" value="EXPRESSED PROTEIN"/>
    <property type="match status" value="1"/>
</dbReference>
<accession>A0AAD4IQS6</accession>
<evidence type="ECO:0000313" key="2">
    <source>
        <dbReference type="EMBL" id="KAH6757106.1"/>
    </source>
</evidence>
<reference evidence="2 3" key="1">
    <citation type="journal article" date="2021" name="Nat. Commun.">
        <title>Incipient diploidization of the medicinal plant Perilla within 10,000 years.</title>
        <authorList>
            <person name="Zhang Y."/>
            <person name="Shen Q."/>
            <person name="Leng L."/>
            <person name="Zhang D."/>
            <person name="Chen S."/>
            <person name="Shi Y."/>
            <person name="Ning Z."/>
            <person name="Chen S."/>
        </authorList>
    </citation>
    <scope>NUCLEOTIDE SEQUENCE [LARGE SCALE GENOMIC DNA]</scope>
    <source>
        <strain evidence="3">cv. PC099</strain>
    </source>
</reference>
<name>A0AAD4IQS6_PERFH</name>
<dbReference type="AlphaFoldDB" id="A0AAD4IQS6"/>